<dbReference type="SUPFAM" id="SSF110455">
    <property type="entry name" value="Toprim domain"/>
    <property type="match status" value="1"/>
</dbReference>
<dbReference type="RefSeq" id="WP_075821057.1">
    <property type="nucleotide sequence ID" value="NZ_CAJUTZ010000008.1"/>
</dbReference>
<keyword evidence="5" id="KW-0479">Metal-binding</keyword>
<evidence type="ECO:0000313" key="15">
    <source>
        <dbReference type="Proteomes" id="UP000186341"/>
    </source>
</evidence>
<dbReference type="SMART" id="SM00493">
    <property type="entry name" value="TOPRIM"/>
    <property type="match status" value="1"/>
</dbReference>
<keyword evidence="6 11" id="KW-0699">rRNA-binding</keyword>
<feature type="domain" description="Toprim" evidence="13">
    <location>
        <begin position="5"/>
        <end position="91"/>
    </location>
</feature>
<dbReference type="Gene3D" id="3.40.1360.10">
    <property type="match status" value="1"/>
</dbReference>
<dbReference type="AlphaFoldDB" id="A0A1U7NCS0"/>
<keyword evidence="9" id="KW-0460">Magnesium</keyword>
<dbReference type="PROSITE" id="PS50880">
    <property type="entry name" value="TOPRIM"/>
    <property type="match status" value="1"/>
</dbReference>
<evidence type="ECO:0000256" key="12">
    <source>
        <dbReference type="NCBIfam" id="TIGR00334"/>
    </source>
</evidence>
<keyword evidence="15" id="KW-1185">Reference proteome</keyword>
<protein>
    <recommendedName>
        <fullName evidence="11 12">Ribonuclease M5</fullName>
        <ecNumber evidence="11 12">3.1.26.8</ecNumber>
    </recommendedName>
    <alternativeName>
        <fullName evidence="11">RNase M5</fullName>
    </alternativeName>
    <alternativeName>
        <fullName evidence="11">Ribosomal RNA terminal maturase M5</fullName>
    </alternativeName>
</protein>
<dbReference type="EMBL" id="MPJW01000271">
    <property type="protein sequence ID" value="OLU36503.1"/>
    <property type="molecule type" value="Genomic_DNA"/>
</dbReference>
<evidence type="ECO:0000256" key="2">
    <source>
        <dbReference type="ARBA" id="ARBA00022517"/>
    </source>
</evidence>
<dbReference type="GO" id="GO:0043822">
    <property type="term" value="F:ribonuclease M5 activity"/>
    <property type="evidence" value="ECO:0007669"/>
    <property type="project" value="UniProtKB-UniRule"/>
</dbReference>
<evidence type="ECO:0000256" key="6">
    <source>
        <dbReference type="ARBA" id="ARBA00022730"/>
    </source>
</evidence>
<dbReference type="Proteomes" id="UP000186341">
    <property type="component" value="Unassembled WGS sequence"/>
</dbReference>
<evidence type="ECO:0000256" key="7">
    <source>
        <dbReference type="ARBA" id="ARBA00022759"/>
    </source>
</evidence>
<keyword evidence="2 11" id="KW-0690">Ribosome biogenesis</keyword>
<dbReference type="GO" id="GO:0005737">
    <property type="term" value="C:cytoplasm"/>
    <property type="evidence" value="ECO:0007669"/>
    <property type="project" value="UniProtKB-SubCell"/>
</dbReference>
<dbReference type="HAMAP" id="MF_01469">
    <property type="entry name" value="RNase_M5"/>
    <property type="match status" value="1"/>
</dbReference>
<evidence type="ECO:0000256" key="5">
    <source>
        <dbReference type="ARBA" id="ARBA00022723"/>
    </source>
</evidence>
<keyword evidence="10 11" id="KW-0694">RNA-binding</keyword>
<accession>A0A1U7NCS0</accession>
<evidence type="ECO:0000256" key="10">
    <source>
        <dbReference type="ARBA" id="ARBA00022884"/>
    </source>
</evidence>
<evidence type="ECO:0000259" key="13">
    <source>
        <dbReference type="PROSITE" id="PS50880"/>
    </source>
</evidence>
<dbReference type="NCBIfam" id="TIGR00334">
    <property type="entry name" value="5S_RNA_mat_M5"/>
    <property type="match status" value="1"/>
</dbReference>
<keyword evidence="8 11" id="KW-0378">Hydrolase</keyword>
<comment type="function">
    <text evidence="11">Required for correct processing of both the 5' and 3' ends of 5S rRNA precursor. Cleaves both sides of a double-stranded region yielding mature 5S rRNA in one step.</text>
</comment>
<dbReference type="PANTHER" id="PTHR39156:SF2">
    <property type="entry name" value="DNA PRIMASE (BACTERIAL TYPE) AND SMALL PRIMASE-LIKE PROTEINS"/>
    <property type="match status" value="1"/>
</dbReference>
<evidence type="ECO:0000256" key="11">
    <source>
        <dbReference type="HAMAP-Rule" id="MF_01469"/>
    </source>
</evidence>
<comment type="similarity">
    <text evidence="11">Belongs to the ribonuclease M5 family.</text>
</comment>
<name>A0A1U7NCS0_9FIRM</name>
<dbReference type="EC" id="3.1.26.8" evidence="11 12"/>
<dbReference type="InterPro" id="IPR025156">
    <property type="entry name" value="RNase_M5_C"/>
</dbReference>
<dbReference type="InterPro" id="IPR034141">
    <property type="entry name" value="TOPRIM_RNase_M5-like"/>
</dbReference>
<comment type="subcellular location">
    <subcellularLocation>
        <location evidence="11">Cytoplasm</location>
    </subcellularLocation>
</comment>
<dbReference type="PANTHER" id="PTHR39156">
    <property type="entry name" value="RIBONUCLEASE M5"/>
    <property type="match status" value="1"/>
</dbReference>
<keyword evidence="3 11" id="KW-0698">rRNA processing</keyword>
<dbReference type="GeneID" id="82203913"/>
<dbReference type="Pfam" id="PF13331">
    <property type="entry name" value="DUF4093"/>
    <property type="match status" value="1"/>
</dbReference>
<proteinExistence type="inferred from homology"/>
<dbReference type="Pfam" id="PF01751">
    <property type="entry name" value="Toprim"/>
    <property type="match status" value="1"/>
</dbReference>
<reference evidence="14 15" key="1">
    <citation type="submission" date="2016-11" db="EMBL/GenBank/DDBJ databases">
        <title>Description of two novel members of the family Erysipelotrichaceae: Ileibacterium lipovorans gen. nov., sp. nov. and Dubosiella newyorkensis, gen. nov., sp. nov.</title>
        <authorList>
            <person name="Cox L.M."/>
            <person name="Sohn J."/>
            <person name="Tyrrell K.L."/>
            <person name="Citron D.M."/>
            <person name="Lawson P.A."/>
            <person name="Patel N.B."/>
            <person name="Iizumi T."/>
            <person name="Perez-Perez G.I."/>
            <person name="Goldstein E.J."/>
            <person name="Blaser M.J."/>
        </authorList>
    </citation>
    <scope>NUCLEOTIDE SEQUENCE [LARGE SCALE GENOMIC DNA]</scope>
    <source>
        <strain evidence="14 15">NYU-BL-A3</strain>
    </source>
</reference>
<evidence type="ECO:0000256" key="4">
    <source>
        <dbReference type="ARBA" id="ARBA00022722"/>
    </source>
</evidence>
<evidence type="ECO:0000313" key="14">
    <source>
        <dbReference type="EMBL" id="OLU36503.1"/>
    </source>
</evidence>
<organism evidence="14 15">
    <name type="scientific">Ileibacterium valens</name>
    <dbReference type="NCBI Taxonomy" id="1862668"/>
    <lineage>
        <taxon>Bacteria</taxon>
        <taxon>Bacillati</taxon>
        <taxon>Bacillota</taxon>
        <taxon>Erysipelotrichia</taxon>
        <taxon>Erysipelotrichales</taxon>
        <taxon>Erysipelotrichaceae</taxon>
        <taxon>Ileibacterium</taxon>
    </lineage>
</organism>
<keyword evidence="1 11" id="KW-0963">Cytoplasm</keyword>
<dbReference type="InterPro" id="IPR004466">
    <property type="entry name" value="RNase_M5"/>
</dbReference>
<keyword evidence="4 11" id="KW-0540">Nuclease</keyword>
<dbReference type="GO" id="GO:0006364">
    <property type="term" value="P:rRNA processing"/>
    <property type="evidence" value="ECO:0007669"/>
    <property type="project" value="UniProtKB-UniRule"/>
</dbReference>
<comment type="caution">
    <text evidence="14">The sequence shown here is derived from an EMBL/GenBank/DDBJ whole genome shotgun (WGS) entry which is preliminary data.</text>
</comment>
<comment type="catalytic activity">
    <reaction evidence="11">
        <text>Endonucleolytic cleavage of RNA, removing 21 and 42 nucleotides, respectively, from the 5'- and 3'-termini of a 5S-rRNA precursor.</text>
        <dbReference type="EC" id="3.1.26.8"/>
    </reaction>
</comment>
<evidence type="ECO:0000256" key="8">
    <source>
        <dbReference type="ARBA" id="ARBA00022801"/>
    </source>
</evidence>
<dbReference type="CDD" id="cd01027">
    <property type="entry name" value="TOPRIM_RNase_M5_like"/>
    <property type="match status" value="1"/>
</dbReference>
<gene>
    <name evidence="11" type="primary">rnmV</name>
    <name evidence="14" type="ORF">BO222_12335</name>
</gene>
<dbReference type="GO" id="GO:0046872">
    <property type="term" value="F:metal ion binding"/>
    <property type="evidence" value="ECO:0007669"/>
    <property type="project" value="UniProtKB-KW"/>
</dbReference>
<dbReference type="OrthoDB" id="9791329at2"/>
<sequence>MKKIKEMIVVEGKNDTSKLKTFFDCDTIETGGDHVSKEVLDRIEAAANRRGIIVFTDPDTAGEHIRRLIKERIPEAKHAFIAKSKAKTDKKVGVEHAGKEDLEKALKSCVTFMEGNFTLSREDFLDLGLTGDALRRQKVTEAFHLGKCNAKTAFKRLNEAGITREQIEEVLE</sequence>
<dbReference type="InterPro" id="IPR006171">
    <property type="entry name" value="TOPRIM_dom"/>
</dbReference>
<evidence type="ECO:0000256" key="1">
    <source>
        <dbReference type="ARBA" id="ARBA00022490"/>
    </source>
</evidence>
<keyword evidence="7 11" id="KW-0255">Endonuclease</keyword>
<dbReference type="GO" id="GO:0019843">
    <property type="term" value="F:rRNA binding"/>
    <property type="evidence" value="ECO:0007669"/>
    <property type="project" value="UniProtKB-KW"/>
</dbReference>
<evidence type="ECO:0000256" key="3">
    <source>
        <dbReference type="ARBA" id="ARBA00022552"/>
    </source>
</evidence>
<evidence type="ECO:0000256" key="9">
    <source>
        <dbReference type="ARBA" id="ARBA00022842"/>
    </source>
</evidence>